<dbReference type="GO" id="GO:0002376">
    <property type="term" value="P:immune system process"/>
    <property type="evidence" value="ECO:0007669"/>
    <property type="project" value="UniProtKB-KW"/>
</dbReference>
<dbReference type="PROSITE" id="PS51981">
    <property type="entry name" value="ZF_RZ"/>
    <property type="match status" value="1"/>
</dbReference>
<dbReference type="STRING" id="225359.A0A2S4PXK9"/>
<keyword evidence="8" id="KW-0391">Immunity</keyword>
<dbReference type="FunFam" id="3.40.50.300:FF:001660">
    <property type="entry name" value="NF-X1 finger and helicase protein, putative"/>
    <property type="match status" value="1"/>
</dbReference>
<dbReference type="Proteomes" id="UP000237438">
    <property type="component" value="Unassembled WGS sequence"/>
</dbReference>
<dbReference type="CDD" id="cd06008">
    <property type="entry name" value="NF-X1-zinc-finger"/>
    <property type="match status" value="2"/>
</dbReference>
<reference evidence="12 13" key="1">
    <citation type="submission" date="2017-10" db="EMBL/GenBank/DDBJ databases">
        <title>Development of genomic resources for the powdery mildew, Erysiphe pulchra.</title>
        <authorList>
            <person name="Wadl P.A."/>
            <person name="Mack B.M."/>
            <person name="Moore G."/>
            <person name="Beltz S.B."/>
        </authorList>
    </citation>
    <scope>NUCLEOTIDE SEQUENCE [LARGE SCALE GENOMIC DNA]</scope>
    <source>
        <strain evidence="12">Cflorida</strain>
    </source>
</reference>
<dbReference type="SUPFAM" id="SSF52540">
    <property type="entry name" value="P-loop containing nucleoside triphosphate hydrolases"/>
    <property type="match status" value="1"/>
</dbReference>
<evidence type="ECO:0000256" key="1">
    <source>
        <dbReference type="ARBA" id="ARBA00004496"/>
    </source>
</evidence>
<keyword evidence="3" id="KW-0479">Metal-binding</keyword>
<evidence type="ECO:0000256" key="9">
    <source>
        <dbReference type="SAM" id="Coils"/>
    </source>
</evidence>
<dbReference type="PANTHER" id="PTHR10887:SF445">
    <property type="entry name" value="NFX1-TYPE ZINC FINGER-CONTAINING PROTEIN 1"/>
    <property type="match status" value="1"/>
</dbReference>
<accession>A0A2S4PXK9</accession>
<evidence type="ECO:0000256" key="7">
    <source>
        <dbReference type="ARBA" id="ARBA00022833"/>
    </source>
</evidence>
<dbReference type="GO" id="GO:0008270">
    <property type="term" value="F:zinc ion binding"/>
    <property type="evidence" value="ECO:0007669"/>
    <property type="project" value="UniProtKB-KW"/>
</dbReference>
<sequence length="1939" mass="221736">MTSRGSRTGRINRAEGMRGRNEQNWRKNKRGSCRRKEKSNIEQQQTIETTEDKKDYYGWKRILKSKPPLKKNLFTIKKFWDDACNILDGKEQELKLRLPQDLESTELFGREHIALIMEIQSHDVGFKEYIDLMYSFLKVTTHDAFLHCISVDTAVGGIYKFICGSNGTRACLFFQHLCSNIINFLKHDSNLEHLDALLIQISRALQEILRREQKVPFNEDLLLIFNMIEDIIEISSTSKQSQIYQIVNQAITNLRGVVNRAMKTLRVDKNDQNNLDFTKVITSTYPRSNIGPQYRHDNDKFDISEIKILPTLAEIVNEYPDFLPSTNPQVPHFLKERSLRHLDTHFRLLRHDIFGEFKETLGGLISTVQKDPTSLERSRLSLNNQIRVLVYPKARISHLSFDHKRELELQISFPHPPSIRNKNLNQKAKWWRDSKRLEKGTFICLLCCKGTETFLLFLTVTEKSTEKGQNTLIFNEHLATIKARLVSENQEEIEKLINIYMTKIGTHALIEIPSLILATFVPILKRLQDMYKSNHLPFRQWILPDTFSANFSSSYIPPAIYARGPLFSYSLKSILKNSLSNDILVKPLTSMGDQELIEQIVTNTLLDRGQAEALVWALCQEFVQVQGPPGTGKSFLGVKLMQVLLDVPDKHNLGPIIVVCYTNHALDQFLEHLLDIGVQKIIRVGGQSKVEKLQGRNLRVVAKTGASTRSENYRLHVAYNAMETQQEPVTRCFKELRNIRNDLTWANIKNFLEQKHPEIYEQFKSSYWDGFELSKLTYFDLWLQEGKIDSKEYQENKSTTITQLLELANEDIYSISTEGKRKLKEFWSSELQEELADNLFERIADFKIAKRERINIHREVDRRVLQDAKIIGITTSGLAGNIEVLQHINAKVLVCEEAGEIIEAHFLTTLLPSVEHIISIGDHMQLRPTINNYSLSIENPQGMQYQLDRSLFERLSTGETEIQKFPIAQLHIQRRMRPEISTLIKELYPNLIDDESVKNLPDVVGLRNNVFFFDHKNLEGDNNQGSSIQRSHINLWEVDMTHALVRHLVLQGSYSSTDIAVLTPYSGQLQRLRSKFQNEFEIVLSDRDQDLLVRDGFIDDDNEQRCTLDKKSTEGKPTKRKISDLIRIATVDNFQGEEAKVVIVSLVRSNKEKKVGFLKTKNRINVLLSRAKQGLYLIGNADTYSKIPMWTRVIGTLRTQNSFGTSFNLCCTRHKSTVIQVQSPADFEKYSPEGGCKLICELRLDCGHQCVSRCHSEAMHKIFKCQKPCERLYSPCKHACQKSCGEKCGVCRFKIQEYCLPCGHIKKDIFCYETLAPEKINCIARVQKQSPRCGHTVTVACSQDVSLPSYRCSYPCKELLPCGHQCTGTCGGCRSNELSIHHKKCTKICGRPLSNCNHRCEKACHDGIGCGACSKPCEVKCGHSKCSLPCHQTCAPCVEPCEWGSCEHIQDSCHLPCAAPCTRVPCQSRCTKLLTSCGHQCPSLCGETCPEEYCQICSSKKDARVDLILFRNYDEIDLNEDPIIVLGCGHFFTAESLDGMIGMSEVYETDKFGNFIKPKEPSELAGLIPKCPDCKSCIRQYSTKRYNRVINRAIIDEISRKFLISGQTSLQVLERDVDNLEKEFDKNRSDIEEIFHKFSSDENRNSAILIAIAQLKSLIGPYKKSQEKMILKIKKFQREFAEENKPAKKLHDASLKLIRKRDLTKRFSDLDLEDQKSIPSRDRRITIGAQKLELNFLRVILIHQIKLYKAIKESQFFNQIFIDLPKFGVFFENCLTLFDACREDNLPRLAVQCTIFFGQITSHYQSFKYGTDTTEEKQTALNLAKELLTIGKELCMQPFEGSSDLAVAVDKTLKIIRREWYEEVTKEELEAIKLAMITGPSGIATHSGHWYNCELGHPFAIGECGMPMELARCPECGSCIGGQNHQAVTGVTRAEEMES</sequence>
<keyword evidence="9" id="KW-0175">Coiled coil</keyword>
<evidence type="ECO:0000256" key="2">
    <source>
        <dbReference type="ARBA" id="ARBA00022490"/>
    </source>
</evidence>
<keyword evidence="5" id="KW-0863">Zinc-finger</keyword>
<dbReference type="InterPro" id="IPR047187">
    <property type="entry name" value="SF1_C_Upf1"/>
</dbReference>
<keyword evidence="13" id="KW-1185">Reference proteome</keyword>
<evidence type="ECO:0000256" key="5">
    <source>
        <dbReference type="ARBA" id="ARBA00022771"/>
    </source>
</evidence>
<evidence type="ECO:0000256" key="3">
    <source>
        <dbReference type="ARBA" id="ARBA00022723"/>
    </source>
</evidence>
<name>A0A2S4PXK9_9PEZI</name>
<dbReference type="EMBL" id="PEDP01000248">
    <property type="protein sequence ID" value="POS86799.1"/>
    <property type="molecule type" value="Genomic_DNA"/>
</dbReference>
<dbReference type="SMART" id="SM00438">
    <property type="entry name" value="ZnF_NFX"/>
    <property type="match status" value="4"/>
</dbReference>
<proteinExistence type="predicted"/>
<dbReference type="CDD" id="cd17936">
    <property type="entry name" value="EEXXEc_NFX1"/>
    <property type="match status" value="1"/>
</dbReference>
<evidence type="ECO:0000256" key="10">
    <source>
        <dbReference type="SAM" id="MobiDB-lite"/>
    </source>
</evidence>
<evidence type="ECO:0000256" key="8">
    <source>
        <dbReference type="ARBA" id="ARBA00022859"/>
    </source>
</evidence>
<dbReference type="GO" id="GO:0031380">
    <property type="term" value="C:nuclear RNA-directed RNA polymerase complex"/>
    <property type="evidence" value="ECO:0007669"/>
    <property type="project" value="TreeGrafter"/>
</dbReference>
<keyword evidence="6" id="KW-0067">ATP-binding</keyword>
<dbReference type="Pfam" id="PF20173">
    <property type="entry name" value="ZnF_RZ-type"/>
    <property type="match status" value="1"/>
</dbReference>
<evidence type="ECO:0000256" key="6">
    <source>
        <dbReference type="ARBA" id="ARBA00022806"/>
    </source>
</evidence>
<organism evidence="12 13">
    <name type="scientific">Erysiphe pulchra</name>
    <dbReference type="NCBI Taxonomy" id="225359"/>
    <lineage>
        <taxon>Eukaryota</taxon>
        <taxon>Fungi</taxon>
        <taxon>Dikarya</taxon>
        <taxon>Ascomycota</taxon>
        <taxon>Pezizomycotina</taxon>
        <taxon>Leotiomycetes</taxon>
        <taxon>Erysiphales</taxon>
        <taxon>Erysiphaceae</taxon>
        <taxon>Erysiphe</taxon>
    </lineage>
</organism>
<dbReference type="GO" id="GO:0031048">
    <property type="term" value="P:regulatory ncRNA-mediated heterochromatin formation"/>
    <property type="evidence" value="ECO:0007669"/>
    <property type="project" value="TreeGrafter"/>
</dbReference>
<dbReference type="Pfam" id="PF13086">
    <property type="entry name" value="AAA_11"/>
    <property type="match status" value="1"/>
</dbReference>
<keyword evidence="2" id="KW-0963">Cytoplasm</keyword>
<comment type="subcellular location">
    <subcellularLocation>
        <location evidence="1">Cytoplasm</location>
    </subcellularLocation>
</comment>
<feature type="region of interest" description="Disordered" evidence="10">
    <location>
        <begin position="1"/>
        <end position="46"/>
    </location>
</feature>
<protein>
    <recommendedName>
        <fullName evidence="11">RZ-type domain-containing protein</fullName>
    </recommendedName>
</protein>
<dbReference type="InterPro" id="IPR027417">
    <property type="entry name" value="P-loop_NTPase"/>
</dbReference>
<feature type="coiled-coil region" evidence="9">
    <location>
        <begin position="1603"/>
        <end position="1630"/>
    </location>
</feature>
<evidence type="ECO:0000313" key="12">
    <source>
        <dbReference type="EMBL" id="POS86799.1"/>
    </source>
</evidence>
<gene>
    <name evidence="12" type="ORF">EPUL_002009</name>
</gene>
<dbReference type="OrthoDB" id="2423195at2759"/>
<dbReference type="PANTHER" id="PTHR10887">
    <property type="entry name" value="DNA2/NAM7 HELICASE FAMILY"/>
    <property type="match status" value="1"/>
</dbReference>
<evidence type="ECO:0000256" key="4">
    <source>
        <dbReference type="ARBA" id="ARBA00022737"/>
    </source>
</evidence>
<keyword evidence="6" id="KW-0378">Hydrolase</keyword>
<evidence type="ECO:0000313" key="13">
    <source>
        <dbReference type="Proteomes" id="UP000237438"/>
    </source>
</evidence>
<dbReference type="InterPro" id="IPR046439">
    <property type="entry name" value="ZF_RZ_dom"/>
</dbReference>
<feature type="compositionally biased region" description="Basic and acidic residues" evidence="10">
    <location>
        <begin position="12"/>
        <end position="25"/>
    </location>
</feature>
<dbReference type="InterPro" id="IPR041679">
    <property type="entry name" value="DNA2/NAM7-like_C"/>
</dbReference>
<feature type="compositionally biased region" description="Basic residues" evidence="10">
    <location>
        <begin position="26"/>
        <end position="37"/>
    </location>
</feature>
<keyword evidence="4" id="KW-0677">Repeat</keyword>
<dbReference type="Gene3D" id="3.40.50.300">
    <property type="entry name" value="P-loop containing nucleotide triphosphate hydrolases"/>
    <property type="match status" value="2"/>
</dbReference>
<keyword evidence="6" id="KW-0347">Helicase</keyword>
<dbReference type="InterPro" id="IPR041677">
    <property type="entry name" value="DNA2/NAM7_AAA_11"/>
</dbReference>
<feature type="domain" description="RZ-type" evidence="11">
    <location>
        <begin position="1864"/>
        <end position="1939"/>
    </location>
</feature>
<keyword evidence="7" id="KW-0862">Zinc</keyword>
<dbReference type="CDD" id="cd18808">
    <property type="entry name" value="SF1_C_Upf1"/>
    <property type="match status" value="1"/>
</dbReference>
<dbReference type="InterPro" id="IPR000967">
    <property type="entry name" value="Znf_NFX1"/>
</dbReference>
<comment type="caution">
    <text evidence="12">The sequence shown here is derived from an EMBL/GenBank/DDBJ whole genome shotgun (WGS) entry which is preliminary data.</text>
</comment>
<dbReference type="GO" id="GO:0004386">
    <property type="term" value="F:helicase activity"/>
    <property type="evidence" value="ECO:0007669"/>
    <property type="project" value="InterPro"/>
</dbReference>
<evidence type="ECO:0000259" key="11">
    <source>
        <dbReference type="PROSITE" id="PS51981"/>
    </source>
</evidence>
<dbReference type="InterPro" id="IPR045055">
    <property type="entry name" value="DNA2/NAM7-like"/>
</dbReference>
<dbReference type="GO" id="GO:0005737">
    <property type="term" value="C:cytoplasm"/>
    <property type="evidence" value="ECO:0007669"/>
    <property type="project" value="UniProtKB-SubCell"/>
</dbReference>
<keyword evidence="6" id="KW-0547">Nucleotide-binding</keyword>
<dbReference type="Pfam" id="PF13087">
    <property type="entry name" value="AAA_12"/>
    <property type="match status" value="1"/>
</dbReference>